<dbReference type="EMBL" id="CADILH010000002">
    <property type="protein sequence ID" value="CAB3930180.1"/>
    <property type="molecule type" value="Genomic_DNA"/>
</dbReference>
<name>A0A6S7F5W6_9BURK</name>
<keyword evidence="4" id="KW-1185">Reference proteome</keyword>
<evidence type="ECO:0000313" key="4">
    <source>
        <dbReference type="Proteomes" id="UP000494183"/>
    </source>
</evidence>
<dbReference type="AlphaFoldDB" id="A0A6S7F5W6"/>
<dbReference type="PANTHER" id="PTHR33164">
    <property type="entry name" value="TRANSCRIPTIONAL REGULATOR, MARR FAMILY"/>
    <property type="match status" value="1"/>
</dbReference>
<dbReference type="Gene3D" id="1.10.10.10">
    <property type="entry name" value="Winged helix-like DNA-binding domain superfamily/Winged helix DNA-binding domain"/>
    <property type="match status" value="1"/>
</dbReference>
<accession>A0A6S7F5W6</accession>
<dbReference type="GO" id="GO:0003700">
    <property type="term" value="F:DNA-binding transcription factor activity"/>
    <property type="evidence" value="ECO:0007669"/>
    <property type="project" value="InterPro"/>
</dbReference>
<dbReference type="InterPro" id="IPR036388">
    <property type="entry name" value="WH-like_DNA-bd_sf"/>
</dbReference>
<organism evidence="3 4">
    <name type="scientific">Achromobacter insolitus</name>
    <dbReference type="NCBI Taxonomy" id="217204"/>
    <lineage>
        <taxon>Bacteria</taxon>
        <taxon>Pseudomonadati</taxon>
        <taxon>Pseudomonadota</taxon>
        <taxon>Betaproteobacteria</taxon>
        <taxon>Burkholderiales</taxon>
        <taxon>Alcaligenaceae</taxon>
        <taxon>Achromobacter</taxon>
    </lineage>
</organism>
<dbReference type="PROSITE" id="PS50995">
    <property type="entry name" value="HTH_MARR_2"/>
    <property type="match status" value="1"/>
</dbReference>
<dbReference type="InterPro" id="IPR039422">
    <property type="entry name" value="MarR/SlyA-like"/>
</dbReference>
<feature type="domain" description="HTH marR-type" evidence="2">
    <location>
        <begin position="1"/>
        <end position="123"/>
    </location>
</feature>
<sequence length="158" mass="17072">MGQAYRGMQSAFSSTVGHALPRWRILLALHECGQCSQKHLAERCRLDPASLTRQLQAMQKLGWIAREVDPQDNRLTNARLTPAGQVVVDEALPRRAAFFEESLKGLSAADIDTLNRVLSVLEANFLRAADKAPQASGRAVPAAPVPAGTFSAGPTARK</sequence>
<proteinExistence type="predicted"/>
<dbReference type="SUPFAM" id="SSF46785">
    <property type="entry name" value="Winged helix' DNA-binding domain"/>
    <property type="match status" value="1"/>
</dbReference>
<feature type="region of interest" description="Disordered" evidence="1">
    <location>
        <begin position="133"/>
        <end position="158"/>
    </location>
</feature>
<dbReference type="PRINTS" id="PR00598">
    <property type="entry name" value="HTHMARR"/>
</dbReference>
<dbReference type="Proteomes" id="UP000494183">
    <property type="component" value="Unassembled WGS sequence"/>
</dbReference>
<dbReference type="InterPro" id="IPR036390">
    <property type="entry name" value="WH_DNA-bd_sf"/>
</dbReference>
<dbReference type="GO" id="GO:0006950">
    <property type="term" value="P:response to stress"/>
    <property type="evidence" value="ECO:0007669"/>
    <property type="project" value="TreeGrafter"/>
</dbReference>
<protein>
    <recommendedName>
        <fullName evidence="2">HTH marR-type domain-containing protein</fullName>
    </recommendedName>
</protein>
<gene>
    <name evidence="3" type="ORF">LMG6000_01234</name>
</gene>
<evidence type="ECO:0000259" key="2">
    <source>
        <dbReference type="PROSITE" id="PS50995"/>
    </source>
</evidence>
<dbReference type="SMART" id="SM00347">
    <property type="entry name" value="HTH_MARR"/>
    <property type="match status" value="1"/>
</dbReference>
<dbReference type="PANTHER" id="PTHR33164:SF43">
    <property type="entry name" value="HTH-TYPE TRANSCRIPTIONAL REPRESSOR YETL"/>
    <property type="match status" value="1"/>
</dbReference>
<dbReference type="Pfam" id="PF01047">
    <property type="entry name" value="MarR"/>
    <property type="match status" value="1"/>
</dbReference>
<evidence type="ECO:0000256" key="1">
    <source>
        <dbReference type="SAM" id="MobiDB-lite"/>
    </source>
</evidence>
<evidence type="ECO:0000313" key="3">
    <source>
        <dbReference type="EMBL" id="CAB3930180.1"/>
    </source>
</evidence>
<reference evidence="3 4" key="1">
    <citation type="submission" date="2020-04" db="EMBL/GenBank/DDBJ databases">
        <authorList>
            <person name="De Canck E."/>
        </authorList>
    </citation>
    <scope>NUCLEOTIDE SEQUENCE [LARGE SCALE GENOMIC DNA]</scope>
    <source>
        <strain evidence="3 4">LMG 6000</strain>
    </source>
</reference>
<dbReference type="InterPro" id="IPR000835">
    <property type="entry name" value="HTH_MarR-typ"/>
</dbReference>